<dbReference type="InterPro" id="IPR044023">
    <property type="entry name" value="Ig_7"/>
</dbReference>
<feature type="domain" description="Calx-beta" evidence="6">
    <location>
        <begin position="592"/>
        <end position="687"/>
    </location>
</feature>
<feature type="region of interest" description="Disordered" evidence="5">
    <location>
        <begin position="1116"/>
        <end position="1147"/>
    </location>
</feature>
<feature type="domain" description="Calx-beta" evidence="6">
    <location>
        <begin position="478"/>
        <end position="579"/>
    </location>
</feature>
<dbReference type="SMART" id="SM00237">
    <property type="entry name" value="Calx_beta"/>
    <property type="match status" value="4"/>
</dbReference>
<dbReference type="InterPro" id="IPR003644">
    <property type="entry name" value="Calx_beta"/>
</dbReference>
<keyword evidence="1" id="KW-0732">Signal</keyword>
<dbReference type="PANTHER" id="PTHR11878">
    <property type="entry name" value="SODIUM/CALCIUM EXCHANGER"/>
    <property type="match status" value="1"/>
</dbReference>
<keyword evidence="4" id="KW-0813">Transport</keyword>
<dbReference type="EMBL" id="JBHTHY010000003">
    <property type="protein sequence ID" value="MFD0796496.1"/>
    <property type="molecule type" value="Genomic_DNA"/>
</dbReference>
<evidence type="ECO:0000256" key="4">
    <source>
        <dbReference type="ARBA" id="ARBA00023065"/>
    </source>
</evidence>
<gene>
    <name evidence="7" type="ORF">ACFQZJ_03420</name>
</gene>
<keyword evidence="8" id="KW-1185">Reference proteome</keyword>
<dbReference type="NCBIfam" id="TIGR04131">
    <property type="entry name" value="Bac_Flav_CTERM"/>
    <property type="match status" value="1"/>
</dbReference>
<keyword evidence="2" id="KW-0677">Repeat</keyword>
<dbReference type="Pfam" id="PF13585">
    <property type="entry name" value="CHU_C"/>
    <property type="match status" value="1"/>
</dbReference>
<accession>A0ABW3AZK0</accession>
<dbReference type="SUPFAM" id="SSF141072">
    <property type="entry name" value="CalX-like"/>
    <property type="match status" value="4"/>
</dbReference>
<dbReference type="Proteomes" id="UP001597012">
    <property type="component" value="Unassembled WGS sequence"/>
</dbReference>
<dbReference type="InterPro" id="IPR038081">
    <property type="entry name" value="CalX-like_sf"/>
</dbReference>
<comment type="caution">
    <text evidence="7">The sequence shown here is derived from an EMBL/GenBank/DDBJ whole genome shotgun (WGS) entry which is preliminary data.</text>
</comment>
<dbReference type="Gene3D" id="2.60.40.2030">
    <property type="match status" value="4"/>
</dbReference>
<dbReference type="PANTHER" id="PTHR11878:SF65">
    <property type="entry name" value="NA_CA-EXCHANGE PROTEIN, ISOFORM G"/>
    <property type="match status" value="1"/>
</dbReference>
<dbReference type="InterPro" id="IPR051171">
    <property type="entry name" value="CaCA"/>
</dbReference>
<feature type="region of interest" description="Disordered" evidence="5">
    <location>
        <begin position="1163"/>
        <end position="1182"/>
    </location>
</feature>
<evidence type="ECO:0000256" key="2">
    <source>
        <dbReference type="ARBA" id="ARBA00022737"/>
    </source>
</evidence>
<organism evidence="7 8">
    <name type="scientific">Maribacter chungangensis</name>
    <dbReference type="NCBI Taxonomy" id="1069117"/>
    <lineage>
        <taxon>Bacteria</taxon>
        <taxon>Pseudomonadati</taxon>
        <taxon>Bacteroidota</taxon>
        <taxon>Flavobacteriia</taxon>
        <taxon>Flavobacteriales</taxon>
        <taxon>Flavobacteriaceae</taxon>
        <taxon>Maribacter</taxon>
    </lineage>
</organism>
<evidence type="ECO:0000256" key="5">
    <source>
        <dbReference type="SAM" id="MobiDB-lite"/>
    </source>
</evidence>
<dbReference type="Pfam" id="PF01345">
    <property type="entry name" value="DUF11"/>
    <property type="match status" value="2"/>
</dbReference>
<evidence type="ECO:0000313" key="7">
    <source>
        <dbReference type="EMBL" id="MFD0796496.1"/>
    </source>
</evidence>
<evidence type="ECO:0000259" key="6">
    <source>
        <dbReference type="SMART" id="SM00237"/>
    </source>
</evidence>
<reference evidence="8" key="1">
    <citation type="journal article" date="2019" name="Int. J. Syst. Evol. Microbiol.">
        <title>The Global Catalogue of Microorganisms (GCM) 10K type strain sequencing project: providing services to taxonomists for standard genome sequencing and annotation.</title>
        <authorList>
            <consortium name="The Broad Institute Genomics Platform"/>
            <consortium name="The Broad Institute Genome Sequencing Center for Infectious Disease"/>
            <person name="Wu L."/>
            <person name="Ma J."/>
        </authorList>
    </citation>
    <scope>NUCLEOTIDE SEQUENCE [LARGE SCALE GENOMIC DNA]</scope>
    <source>
        <strain evidence="8">CCUG 61948</strain>
    </source>
</reference>
<protein>
    <submittedName>
        <fullName evidence="7">Calx-beta domain-containing protein</fullName>
    </submittedName>
</protein>
<proteinExistence type="predicted"/>
<dbReference type="Pfam" id="PF19081">
    <property type="entry name" value="Ig_7"/>
    <property type="match status" value="1"/>
</dbReference>
<dbReference type="InterPro" id="IPR001434">
    <property type="entry name" value="OmcB-like_DUF11"/>
</dbReference>
<feature type="compositionally biased region" description="Acidic residues" evidence="5">
    <location>
        <begin position="1125"/>
        <end position="1134"/>
    </location>
</feature>
<evidence type="ECO:0000256" key="1">
    <source>
        <dbReference type="ARBA" id="ARBA00022729"/>
    </source>
</evidence>
<dbReference type="Pfam" id="PF03160">
    <property type="entry name" value="Calx-beta"/>
    <property type="match status" value="4"/>
</dbReference>
<feature type="domain" description="Calx-beta" evidence="6">
    <location>
        <begin position="705"/>
        <end position="805"/>
    </location>
</feature>
<evidence type="ECO:0000256" key="3">
    <source>
        <dbReference type="ARBA" id="ARBA00022837"/>
    </source>
</evidence>
<keyword evidence="3" id="KW-0106">Calcium</keyword>
<name>A0ABW3AZK0_9FLAO</name>
<evidence type="ECO:0000313" key="8">
    <source>
        <dbReference type="Proteomes" id="UP001597012"/>
    </source>
</evidence>
<feature type="domain" description="Calx-beta" evidence="6">
    <location>
        <begin position="364"/>
        <end position="465"/>
    </location>
</feature>
<dbReference type="InterPro" id="IPR026341">
    <property type="entry name" value="T9SS_type_B"/>
</dbReference>
<dbReference type="NCBIfam" id="TIGR01451">
    <property type="entry name" value="B_ant_repeat"/>
    <property type="match status" value="2"/>
</dbReference>
<dbReference type="InterPro" id="IPR047589">
    <property type="entry name" value="DUF11_rpt"/>
</dbReference>
<feature type="compositionally biased region" description="Polar residues" evidence="5">
    <location>
        <begin position="1163"/>
        <end position="1174"/>
    </location>
</feature>
<keyword evidence="4" id="KW-0406">Ion transport</keyword>
<sequence length="1537" mass="160006">MVSTLKYLVVMIIVSALASTKVFGQQVSIIATQASASEAGPVAGEFTIRVVGPGPFSFPLDVFLNVAVGSTADAGVDYVTLPVAVTVPVIAGVGNATVPLTVLPDLLVEGDEVVRWVIAPSPTLNYSISPTDNFADIEIQDDDVAGFSFAESGGNTITSESGTTDQFTVVLDAQPLTNVVIQVTSLNPAEGAVSPANLTFTNLNWNTPQTVTVTGQDDVIIDGPQVYNVRLRVADATSDDAFDPLANQFVSVTNNDNDAAGVNVSAISGNTTEAGGTATFTVTLDSEPTAPVTMALTSNNLNEGTVPASVTVPAAAWNTGVVVTVIGVDDLVVDGDVNYNIITGNITSPDVNYNSLGGGAIPNFQVTNEDNDTFTATITATDVTATEAGTGNNGTFTVDLGSQNATGAPVVVSFTRSGSATHIADYAGIGTTVSVPNNLQTATITINPVDDAAVEGPETVTLSLAADPLYTIGAANSATVNIVDNDAFTATISASDDTATEAGSGNNGQFTVDLGALNQTGSAIVVNFTRSGSASHIVDYANIGTSVTIPNNQQANTITINPVDDPVVEGQETVILTLASGAGYTLGTPINATVNIVDNDTAGFTVVPATLATTENGPNETFTVVLDAEPLSNVVISATSGDATEGIVSPANLTFTPANYNVPQTITVEPVTDLVVDGDITYDVTLSVVDATSDINFQALADQLVAVTNADNNVAVLTLSDKAENEDVASGELVFDATLDIEVVGGFTVGYTFANGTATGGGTDFTGTPGILTFTGDAGEVQNITVPIVNDQILEQTEDFTVQLGIPSIPAVTLAGGGTATGSINDDDNCAPAPILDTSVSRNFCDVIDVNLNDYTATPAPPGTVLTWSTLSDPLNENAYLDPGQVANPPNDGSYFGFFLDTNGTPTDFTDDCASGVMEVELILNTSPTLLGFTDGERCGSGSVALSAQGSGASSLVWYASADSDTPLFTGENFNTPILTTTTTYYVEALENNCTSPRQAVVALVGEATTTGIATNGAACNISTNGPSLVDLDDRLTGASAGVWSVKTDISNSITITSENEINFAGLISGDYVFTFTTTGFTAPCIAETVDVIISVSDCNTDDDLDGLVTGQEVVLGTDPNNADTDGDGLDDGLEVGPDFNTPLDEDNDGIIDALDSNILDTDNDGVNDQQDPANDNPCIPDNSSIDCPIDLEITKTADILEALIGDTVTFTVTVNNLTDKMVDTAIIGDLLETGFEYVSHTASIGTYDQVTGEWGIENFPALGSATLNIVVTIVDGDNYTNTAQLLESTPIDDNASNDVSEPVVIETTIVEGVDLLIEKRAIPNTVLVGDNVIFEIKVTNQSLSNIVSNIRISDVLDANFTFVSFETDYGAYDEATGEWSIPELQLNEEAVLLITARASVLGSFENTASYISSSPRDGEVSNNSETVRVEVIEKTEASPGFLYNQFSPNGNGQNDILRINLTDPRTGIDVSIRYSIVIFDRYGSQIFEVQNASSGDVWDGTWDGKEAPKGTYFYVMKYRIDNGEEVTEKGWIQLIR</sequence>